<feature type="signal peptide" evidence="1">
    <location>
        <begin position="1"/>
        <end position="20"/>
    </location>
</feature>
<keyword evidence="3" id="KW-1185">Reference proteome</keyword>
<dbReference type="RefSeq" id="WP_228856482.1">
    <property type="nucleotide sequence ID" value="NZ_AP024086.1"/>
</dbReference>
<organism evidence="2 3">
    <name type="scientific">Desulfomarina profundi</name>
    <dbReference type="NCBI Taxonomy" id="2772557"/>
    <lineage>
        <taxon>Bacteria</taxon>
        <taxon>Pseudomonadati</taxon>
        <taxon>Thermodesulfobacteriota</taxon>
        <taxon>Desulfobulbia</taxon>
        <taxon>Desulfobulbales</taxon>
        <taxon>Desulfobulbaceae</taxon>
        <taxon>Desulfomarina</taxon>
    </lineage>
</organism>
<dbReference type="KEGG" id="dbk:DGMP_10390"/>
<proteinExistence type="predicted"/>
<sequence length="71" mass="7924">MGKISAICVMLLLGGCASFSGKPETVILRNPQTMEFVNCEVSKWETESSYKANEQCVKDYEAKGFVVWGKR</sequence>
<feature type="chain" id="PRO_5034961831" evidence="1">
    <location>
        <begin position="21"/>
        <end position="71"/>
    </location>
</feature>
<keyword evidence="1" id="KW-0732">Signal</keyword>
<gene>
    <name evidence="2" type="ORF">DGMP_10390</name>
</gene>
<protein>
    <submittedName>
        <fullName evidence="2">Uncharacterized protein</fullName>
    </submittedName>
</protein>
<dbReference type="AlphaFoldDB" id="A0A8D5FGR8"/>
<reference evidence="2" key="1">
    <citation type="submission" date="2020-09" db="EMBL/GenBank/DDBJ databases">
        <title>Desulfogranum mesoprofundum gen. nov., sp. nov., a novel mesophilic, sulfate-reducing chemolithoautotroph isolated from a deep-sea hydrothermal vent chimney in the Suiyo Seamount.</title>
        <authorList>
            <person name="Hashimoto Y."/>
            <person name="Nakagawa S."/>
        </authorList>
    </citation>
    <scope>NUCLEOTIDE SEQUENCE</scope>
    <source>
        <strain evidence="2">KT2</strain>
    </source>
</reference>
<dbReference type="Proteomes" id="UP000826725">
    <property type="component" value="Chromosome"/>
</dbReference>
<name>A0A8D5FGR8_9BACT</name>
<evidence type="ECO:0000313" key="3">
    <source>
        <dbReference type="Proteomes" id="UP000826725"/>
    </source>
</evidence>
<evidence type="ECO:0000313" key="2">
    <source>
        <dbReference type="EMBL" id="BCL60346.1"/>
    </source>
</evidence>
<evidence type="ECO:0000256" key="1">
    <source>
        <dbReference type="SAM" id="SignalP"/>
    </source>
</evidence>
<dbReference type="EMBL" id="AP024086">
    <property type="protein sequence ID" value="BCL60346.1"/>
    <property type="molecule type" value="Genomic_DNA"/>
</dbReference>
<dbReference type="PROSITE" id="PS51257">
    <property type="entry name" value="PROKAR_LIPOPROTEIN"/>
    <property type="match status" value="1"/>
</dbReference>
<accession>A0A8D5FGR8</accession>